<evidence type="ECO:0000256" key="2">
    <source>
        <dbReference type="ARBA" id="ARBA00004448"/>
    </source>
</evidence>
<keyword evidence="7 17" id="KW-0812">Transmembrane</keyword>
<organism evidence="21">
    <name type="scientific">Scirpophaga incertulas</name>
    <dbReference type="NCBI Taxonomy" id="72366"/>
    <lineage>
        <taxon>Eukaryota</taxon>
        <taxon>Metazoa</taxon>
        <taxon>Ecdysozoa</taxon>
        <taxon>Arthropoda</taxon>
        <taxon>Hexapoda</taxon>
        <taxon>Insecta</taxon>
        <taxon>Pterygota</taxon>
        <taxon>Neoptera</taxon>
        <taxon>Endopterygota</taxon>
        <taxon>Lepidoptera</taxon>
        <taxon>Glossata</taxon>
        <taxon>Ditrysia</taxon>
        <taxon>Pyraloidea</taxon>
        <taxon>Crambidae</taxon>
        <taxon>Schoenobiinae</taxon>
        <taxon>Scirpophaga</taxon>
    </lineage>
</organism>
<dbReference type="GO" id="GO:0003954">
    <property type="term" value="F:NADH dehydrogenase activity"/>
    <property type="evidence" value="ECO:0007669"/>
    <property type="project" value="TreeGrafter"/>
</dbReference>
<feature type="transmembrane region" description="Helical" evidence="17">
    <location>
        <begin position="7"/>
        <end position="37"/>
    </location>
</feature>
<evidence type="ECO:0000256" key="6">
    <source>
        <dbReference type="ARBA" id="ARBA00022660"/>
    </source>
</evidence>
<keyword evidence="6" id="KW-0679">Respiratory chain</keyword>
<evidence type="ECO:0000259" key="20">
    <source>
        <dbReference type="Pfam" id="PF06455"/>
    </source>
</evidence>
<feature type="transmembrane region" description="Helical" evidence="17">
    <location>
        <begin position="273"/>
        <end position="292"/>
    </location>
</feature>
<dbReference type="PANTHER" id="PTHR42829">
    <property type="entry name" value="NADH-UBIQUINONE OXIDOREDUCTASE CHAIN 5"/>
    <property type="match status" value="1"/>
</dbReference>
<comment type="similarity">
    <text evidence="17">Belongs to the complex I subunit 5 family.</text>
</comment>
<gene>
    <name evidence="21" type="primary">ND5</name>
</gene>
<evidence type="ECO:0000256" key="16">
    <source>
        <dbReference type="ARBA" id="ARBA00049551"/>
    </source>
</evidence>
<evidence type="ECO:0000256" key="11">
    <source>
        <dbReference type="ARBA" id="ARBA00022989"/>
    </source>
</evidence>
<evidence type="ECO:0000256" key="4">
    <source>
        <dbReference type="ARBA" id="ARBA00021096"/>
    </source>
</evidence>
<feature type="transmembrane region" description="Helical" evidence="17">
    <location>
        <begin position="425"/>
        <end position="445"/>
    </location>
</feature>
<evidence type="ECO:0000256" key="9">
    <source>
        <dbReference type="ARBA" id="ARBA00022967"/>
    </source>
</evidence>
<keyword evidence="8" id="KW-0999">Mitochondrion inner membrane</keyword>
<feature type="transmembrane region" description="Helical" evidence="17">
    <location>
        <begin position="451"/>
        <end position="475"/>
    </location>
</feature>
<feature type="transmembrane region" description="Helical" evidence="17">
    <location>
        <begin position="495"/>
        <end position="515"/>
    </location>
</feature>
<comment type="function">
    <text evidence="1">Core subunit of the mitochondrial membrane respiratory chain NADH dehydrogenase (Complex I) that is believed to belong to the minimal assembly required for catalysis. Complex I functions in the transfer of electrons from NADH to the respiratory chain. The immediate electron acceptor for the enzyme is believed to be ubiquinone.</text>
</comment>
<geneLocation type="mitochondrion" evidence="21"/>
<evidence type="ECO:0000259" key="18">
    <source>
        <dbReference type="Pfam" id="PF00361"/>
    </source>
</evidence>
<dbReference type="InterPro" id="IPR001516">
    <property type="entry name" value="Proton_antipo_N"/>
</dbReference>
<evidence type="ECO:0000313" key="21">
    <source>
        <dbReference type="EMBL" id="AHF21011.1"/>
    </source>
</evidence>
<dbReference type="Pfam" id="PF00662">
    <property type="entry name" value="Proton_antipo_N"/>
    <property type="match status" value="1"/>
</dbReference>
<feature type="transmembrane region" description="Helical" evidence="17">
    <location>
        <begin position="379"/>
        <end position="404"/>
    </location>
</feature>
<feature type="domain" description="NADH dehydrogenase subunit 5 C-terminal" evidence="20">
    <location>
        <begin position="394"/>
        <end position="574"/>
    </location>
</feature>
<dbReference type="Pfam" id="PF06455">
    <property type="entry name" value="NADH5_C"/>
    <property type="match status" value="1"/>
</dbReference>
<feature type="transmembrane region" description="Helical" evidence="17">
    <location>
        <begin position="298"/>
        <end position="322"/>
    </location>
</feature>
<evidence type="ECO:0000256" key="10">
    <source>
        <dbReference type="ARBA" id="ARBA00022982"/>
    </source>
</evidence>
<comment type="function">
    <text evidence="17">Core subunit of the mitochondrial membrane respiratory chain NADH dehydrogenase (Complex I) which catalyzes electron transfer from NADH through the respiratory chain, using ubiquinone as an electron acceptor. Essential for the catalytic activity and assembly of complex I.</text>
</comment>
<comment type="catalytic activity">
    <reaction evidence="16 17">
        <text>a ubiquinone + NADH + 5 H(+)(in) = a ubiquinol + NAD(+) + 4 H(+)(out)</text>
        <dbReference type="Rhea" id="RHEA:29091"/>
        <dbReference type="Rhea" id="RHEA-COMP:9565"/>
        <dbReference type="Rhea" id="RHEA-COMP:9566"/>
        <dbReference type="ChEBI" id="CHEBI:15378"/>
        <dbReference type="ChEBI" id="CHEBI:16389"/>
        <dbReference type="ChEBI" id="CHEBI:17976"/>
        <dbReference type="ChEBI" id="CHEBI:57540"/>
        <dbReference type="ChEBI" id="CHEBI:57945"/>
        <dbReference type="EC" id="7.1.1.2"/>
    </reaction>
</comment>
<evidence type="ECO:0000256" key="13">
    <source>
        <dbReference type="ARBA" id="ARBA00023075"/>
    </source>
</evidence>
<dbReference type="PANTHER" id="PTHR42829:SF2">
    <property type="entry name" value="NADH-UBIQUINONE OXIDOREDUCTASE CHAIN 5"/>
    <property type="match status" value="1"/>
</dbReference>
<keyword evidence="13 17" id="KW-0830">Ubiquinone</keyword>
<dbReference type="EMBL" id="KF751706">
    <property type="protein sequence ID" value="AHF21011.1"/>
    <property type="molecule type" value="Genomic_DNA"/>
</dbReference>
<feature type="transmembrane region" description="Helical" evidence="17">
    <location>
        <begin position="218"/>
        <end position="238"/>
    </location>
</feature>
<sequence length="577" mass="66687">MWMSSICFIWGVFFFFLSLFMFYWVIYLMMNNIVYFLEWEVISFNSVKIEMGILFDWMSMLFMMFVFLISSVVILYSKSYMSSELNLNRFIMLVIMFVLSMALLIISPNMISILLGWDGLGLVSYCLVIYYQNIKSFNAGMLTALSNRIGDVLILMSISWMMNYGSWNFYFYLEFMKNDFEMLVIGGLIMAAAMTKSAQIPFSSWLPAAMAAPTPVSALVHSSTLVTAGVYLLIRFNYLFIDSYIINILLLLSGLTMFMAGISANYEFDLKKIIALSTLSQLGLMMSILSMGMGDLAFFHLLTHAMFKALLFMCAGLIIHMFNDIQDIRYMGGISLYLPLTSLCFNTANMALCGIPFLAGFYSKDLILEVVMMSNLNLFVFFLYFISTGLTVFYSFRLSMYLMVGDYNLMSVYNLYEEDYVMLKSMFILLVMSVVSGGMLVWMIFPYPYMIYLSLNMKLMVVYVSLLGGLMGYLVSVMKIYSLNKFIITYKLSSFLGVMWFLPNLSTYGLNYIFLSLGGKMFKNLDMGWIELYSVRGISLILKKNSIFYNFFHMNNFKIYLFSFIMWMVMFLFMLII</sequence>
<name>W0FC49_9NEOP</name>
<evidence type="ECO:0000256" key="14">
    <source>
        <dbReference type="ARBA" id="ARBA00023128"/>
    </source>
</evidence>
<dbReference type="GO" id="GO:0015990">
    <property type="term" value="P:electron transport coupled proton transport"/>
    <property type="evidence" value="ECO:0007669"/>
    <property type="project" value="TreeGrafter"/>
</dbReference>
<keyword evidence="11 17" id="KW-1133">Transmembrane helix</keyword>
<accession>W0FC49</accession>
<evidence type="ECO:0000256" key="8">
    <source>
        <dbReference type="ARBA" id="ARBA00022792"/>
    </source>
</evidence>
<dbReference type="AlphaFoldDB" id="W0FC49"/>
<feature type="transmembrane region" description="Helical" evidence="17">
    <location>
        <begin position="152"/>
        <end position="170"/>
    </location>
</feature>
<keyword evidence="10" id="KW-0249">Electron transport</keyword>
<dbReference type="RefSeq" id="YP_009305226.1">
    <property type="nucleotide sequence ID" value="NC_031329.1"/>
</dbReference>
<dbReference type="EC" id="7.1.1.2" evidence="3 17"/>
<keyword evidence="9" id="KW-1278">Translocase</keyword>
<keyword evidence="14 17" id="KW-0496">Mitochondrion</keyword>
<feature type="domain" description="NADH-Ubiquinone oxidoreductase (complex I) chain 5 N-terminal" evidence="19">
    <location>
        <begin position="42"/>
        <end position="90"/>
    </location>
</feature>
<evidence type="ECO:0000256" key="15">
    <source>
        <dbReference type="ARBA" id="ARBA00023136"/>
    </source>
</evidence>
<feature type="transmembrane region" description="Helical" evidence="17">
    <location>
        <begin position="113"/>
        <end position="131"/>
    </location>
</feature>
<feature type="transmembrane region" description="Helical" evidence="17">
    <location>
        <begin position="559"/>
        <end position="576"/>
    </location>
</feature>
<evidence type="ECO:0000256" key="12">
    <source>
        <dbReference type="ARBA" id="ARBA00023027"/>
    </source>
</evidence>
<dbReference type="InterPro" id="IPR010934">
    <property type="entry name" value="NADH_DH_su5_C"/>
</dbReference>
<dbReference type="PRINTS" id="PR01434">
    <property type="entry name" value="NADHDHGNASE5"/>
</dbReference>
<evidence type="ECO:0000256" key="1">
    <source>
        <dbReference type="ARBA" id="ARBA00003257"/>
    </source>
</evidence>
<reference evidence="21" key="1">
    <citation type="submission" date="2013-10" db="EMBL/GenBank/DDBJ databases">
        <title>Characterization and Phylogenetic Analysis of the Mitochondrial Genome of the Yellow Stem Borer Scirpophaga incertulas (Lepidoptera: Crambidae).</title>
        <authorList>
            <person name="Zou Y."/>
            <person name="Ma W."/>
            <person name="Yang C."/>
            <person name="Zhang X."/>
            <person name="Yue B."/>
        </authorList>
    </citation>
    <scope>NUCLEOTIDE SEQUENCE</scope>
</reference>
<evidence type="ECO:0000259" key="19">
    <source>
        <dbReference type="Pfam" id="PF00662"/>
    </source>
</evidence>
<feature type="transmembrane region" description="Helical" evidence="17">
    <location>
        <begin position="57"/>
        <end position="77"/>
    </location>
</feature>
<dbReference type="InterPro" id="IPR001750">
    <property type="entry name" value="ND/Mrp_TM"/>
</dbReference>
<feature type="transmembrane region" description="Helical" evidence="17">
    <location>
        <begin position="89"/>
        <end position="107"/>
    </location>
</feature>
<dbReference type="Pfam" id="PF00361">
    <property type="entry name" value="Proton_antipo_M"/>
    <property type="match status" value="1"/>
</dbReference>
<proteinExistence type="inferred from homology"/>
<dbReference type="GO" id="GO:0008137">
    <property type="term" value="F:NADH dehydrogenase (ubiquinone) activity"/>
    <property type="evidence" value="ECO:0007669"/>
    <property type="project" value="UniProtKB-EC"/>
</dbReference>
<evidence type="ECO:0000256" key="7">
    <source>
        <dbReference type="ARBA" id="ARBA00022692"/>
    </source>
</evidence>
<keyword evidence="5 17" id="KW-0813">Transport</keyword>
<feature type="transmembrane region" description="Helical" evidence="17">
    <location>
        <begin position="334"/>
        <end position="359"/>
    </location>
</feature>
<evidence type="ECO:0000256" key="3">
    <source>
        <dbReference type="ARBA" id="ARBA00012944"/>
    </source>
</evidence>
<evidence type="ECO:0000256" key="17">
    <source>
        <dbReference type="RuleBase" id="RU003404"/>
    </source>
</evidence>
<keyword evidence="15 17" id="KW-0472">Membrane</keyword>
<comment type="subcellular location">
    <subcellularLocation>
        <location evidence="2">Mitochondrion inner membrane</location>
        <topology evidence="2">Multi-pass membrane protein</topology>
    </subcellularLocation>
</comment>
<dbReference type="PRINTS" id="PR01435">
    <property type="entry name" value="NPOXDRDTASE5"/>
</dbReference>
<dbReference type="GeneID" id="29141201"/>
<dbReference type="CTD" id="4540"/>
<feature type="domain" description="NADH:quinone oxidoreductase/Mrp antiporter transmembrane" evidence="18">
    <location>
        <begin position="107"/>
        <end position="388"/>
    </location>
</feature>
<dbReference type="GO" id="GO:0042773">
    <property type="term" value="P:ATP synthesis coupled electron transport"/>
    <property type="evidence" value="ECO:0007669"/>
    <property type="project" value="InterPro"/>
</dbReference>
<feature type="transmembrane region" description="Helical" evidence="17">
    <location>
        <begin position="244"/>
        <end position="266"/>
    </location>
</feature>
<dbReference type="InterPro" id="IPR003945">
    <property type="entry name" value="NU5C-like"/>
</dbReference>
<evidence type="ECO:0000256" key="5">
    <source>
        <dbReference type="ARBA" id="ARBA00022448"/>
    </source>
</evidence>
<protein>
    <recommendedName>
        <fullName evidence="4 17">NADH-ubiquinone oxidoreductase chain 5</fullName>
        <ecNumber evidence="3 17">7.1.1.2</ecNumber>
    </recommendedName>
</protein>
<keyword evidence="12 17" id="KW-0520">NAD</keyword>
<dbReference type="GO" id="GO:0005743">
    <property type="term" value="C:mitochondrial inner membrane"/>
    <property type="evidence" value="ECO:0007669"/>
    <property type="project" value="UniProtKB-SubCell"/>
</dbReference>
<feature type="transmembrane region" description="Helical" evidence="17">
    <location>
        <begin position="182"/>
        <end position="206"/>
    </location>
</feature>